<sequence>MTKAADILSERLKGLSPKLALILGSGLGGLASEVEDAVRIPYADLPGFPQSGVSGHAGELVAGHLAGKPVIVLSGRAHYYERGDAAAMRPALEALTAVGVEALILTNAAGSLKPDMPGGSVMMIEDHINFSGMNPLIGEETDSRFVGMSEAYDAEMRQALESAAATAGETLHKGVYMWFSGPSFETPAEVRMACVLGADAVGMSTVPEVILARFMGLRVAACSVITNLAAGLSPGELSHEETKDMAPIGGAKLARILTQFMRDGAAGI</sequence>
<proteinExistence type="inferred from homology"/>
<comment type="subunit">
    <text evidence="3">Homotrimer.</text>
</comment>
<dbReference type="EC" id="2.4.2.1" evidence="4 9"/>
<feature type="domain" description="Nucleoside phosphorylase" evidence="11">
    <location>
        <begin position="19"/>
        <end position="261"/>
    </location>
</feature>
<reference evidence="12" key="1">
    <citation type="submission" date="2022-08" db="EMBL/GenBank/DDBJ databases">
        <title>Chelativorans sichuanense sp. nov., a paraffin oil-degrading bacterium isolated from a mixture of oil-based drill cuttings and paddy soil.</title>
        <authorList>
            <person name="Yu J."/>
            <person name="Liu H."/>
            <person name="Chen Q."/>
        </authorList>
    </citation>
    <scope>NUCLEOTIDE SEQUENCE</scope>
    <source>
        <strain evidence="12">SCAU 2101</strain>
    </source>
</reference>
<dbReference type="GO" id="GO:0009116">
    <property type="term" value="P:nucleoside metabolic process"/>
    <property type="evidence" value="ECO:0007669"/>
    <property type="project" value="InterPro"/>
</dbReference>
<dbReference type="PIRSF" id="PIRSF000477">
    <property type="entry name" value="PurNPase"/>
    <property type="match status" value="1"/>
</dbReference>
<comment type="function">
    <text evidence="9">The purine nucleoside phosphorylases catalyze the phosphorolytic breakdown of the N-glycosidic bond in the beta-(deoxy)ribonucleoside molecules, with the formation of the corresponding free purine bases and pentose-1-phosphate.</text>
</comment>
<evidence type="ECO:0000313" key="13">
    <source>
        <dbReference type="Proteomes" id="UP001149009"/>
    </source>
</evidence>
<feature type="binding site" evidence="10">
    <location>
        <position position="204"/>
    </location>
    <ligand>
        <name>phosphate</name>
        <dbReference type="ChEBI" id="CHEBI:43474"/>
    </ligand>
</feature>
<feature type="binding site" evidence="10">
    <location>
        <position position="25"/>
    </location>
    <ligand>
        <name>phosphate</name>
        <dbReference type="ChEBI" id="CHEBI:43474"/>
    </ligand>
</feature>
<name>A0A9X2XC95_9HYPH</name>
<feature type="binding site" evidence="10">
    <location>
        <begin position="76"/>
        <end position="78"/>
    </location>
    <ligand>
        <name>phosphate</name>
        <dbReference type="ChEBI" id="CHEBI:43474"/>
    </ligand>
</feature>
<dbReference type="EMBL" id="JAODNV010000026">
    <property type="protein sequence ID" value="MCT8992144.1"/>
    <property type="molecule type" value="Genomic_DNA"/>
</dbReference>
<dbReference type="RefSeq" id="WP_261517096.1">
    <property type="nucleotide sequence ID" value="NZ_JAODNV010000026.1"/>
</dbReference>
<evidence type="ECO:0000256" key="2">
    <source>
        <dbReference type="ARBA" id="ARBA00006751"/>
    </source>
</evidence>
<dbReference type="SUPFAM" id="SSF53167">
    <property type="entry name" value="Purine and uridine phosphorylases"/>
    <property type="match status" value="1"/>
</dbReference>
<protein>
    <recommendedName>
        <fullName evidence="5 9">Purine nucleoside phosphorylase</fullName>
        <ecNumber evidence="4 9">2.4.2.1</ecNumber>
    </recommendedName>
    <alternativeName>
        <fullName evidence="8 9">Inosine-guanosine phosphorylase</fullName>
    </alternativeName>
</protein>
<dbReference type="InterPro" id="IPR000845">
    <property type="entry name" value="Nucleoside_phosphorylase_d"/>
</dbReference>
<dbReference type="PANTHER" id="PTHR11904:SF9">
    <property type="entry name" value="PURINE NUCLEOSIDE PHOSPHORYLASE-RELATED"/>
    <property type="match status" value="1"/>
</dbReference>
<accession>A0A9X2XC95</accession>
<dbReference type="NCBIfam" id="NF006054">
    <property type="entry name" value="PRK08202.1"/>
    <property type="match status" value="1"/>
</dbReference>
<evidence type="ECO:0000256" key="7">
    <source>
        <dbReference type="ARBA" id="ARBA00022679"/>
    </source>
</evidence>
<keyword evidence="7 9" id="KW-0808">Transferase</keyword>
<evidence type="ECO:0000313" key="12">
    <source>
        <dbReference type="EMBL" id="MCT8992144.1"/>
    </source>
</evidence>
<dbReference type="InterPro" id="IPR035994">
    <property type="entry name" value="Nucleoside_phosphorylase_sf"/>
</dbReference>
<dbReference type="Pfam" id="PF01048">
    <property type="entry name" value="PNP_UDP_1"/>
    <property type="match status" value="1"/>
</dbReference>
<evidence type="ECO:0000256" key="10">
    <source>
        <dbReference type="PIRSR" id="PIRSR000477-2"/>
    </source>
</evidence>
<dbReference type="AlphaFoldDB" id="A0A9X2XC95"/>
<evidence type="ECO:0000256" key="4">
    <source>
        <dbReference type="ARBA" id="ARBA00011886"/>
    </source>
</evidence>
<dbReference type="NCBIfam" id="TIGR01697">
    <property type="entry name" value="PNPH-PUNA-XAPA"/>
    <property type="match status" value="1"/>
</dbReference>
<feature type="binding site" evidence="10">
    <location>
        <position position="227"/>
    </location>
    <ligand>
        <name>a purine D-ribonucleoside</name>
        <dbReference type="ChEBI" id="CHEBI:142355"/>
    </ligand>
</feature>
<dbReference type="CDD" id="cd09009">
    <property type="entry name" value="PNP-EcPNPII_like"/>
    <property type="match status" value="1"/>
</dbReference>
<evidence type="ECO:0000256" key="3">
    <source>
        <dbReference type="ARBA" id="ARBA00011233"/>
    </source>
</evidence>
<dbReference type="Gene3D" id="3.40.50.1580">
    <property type="entry name" value="Nucleoside phosphorylase domain"/>
    <property type="match status" value="1"/>
</dbReference>
<dbReference type="InterPro" id="IPR011269">
    <property type="entry name" value="PUNP"/>
</dbReference>
<organism evidence="12 13">
    <name type="scientific">Chelativorans petroleitrophicus</name>
    <dbReference type="NCBI Taxonomy" id="2975484"/>
    <lineage>
        <taxon>Bacteria</taxon>
        <taxon>Pseudomonadati</taxon>
        <taxon>Pseudomonadota</taxon>
        <taxon>Alphaproteobacteria</taxon>
        <taxon>Hyphomicrobiales</taxon>
        <taxon>Phyllobacteriaceae</taxon>
        <taxon>Chelativorans</taxon>
    </lineage>
</organism>
<dbReference type="InterPro" id="IPR011268">
    <property type="entry name" value="Purine_phosphorylase"/>
</dbReference>
<comment type="caution">
    <text evidence="12">The sequence shown here is derived from an EMBL/GenBank/DDBJ whole genome shotgun (WGS) entry which is preliminary data.</text>
</comment>
<evidence type="ECO:0000256" key="8">
    <source>
        <dbReference type="ARBA" id="ARBA00031036"/>
    </source>
</evidence>
<dbReference type="Proteomes" id="UP001149009">
    <property type="component" value="Unassembled WGS sequence"/>
</dbReference>
<feature type="binding site" evidence="10">
    <location>
        <position position="56"/>
    </location>
    <ligand>
        <name>phosphate</name>
        <dbReference type="ChEBI" id="CHEBI:43474"/>
    </ligand>
</feature>
<evidence type="ECO:0000256" key="6">
    <source>
        <dbReference type="ARBA" id="ARBA00022676"/>
    </source>
</evidence>
<keyword evidence="13" id="KW-1185">Reference proteome</keyword>
<evidence type="ECO:0000256" key="9">
    <source>
        <dbReference type="PIRNR" id="PIRNR000477"/>
    </source>
</evidence>
<comment type="similarity">
    <text evidence="2 9">Belongs to the PNP/MTAP phosphorylase family.</text>
</comment>
<evidence type="ECO:0000259" key="11">
    <source>
        <dbReference type="Pfam" id="PF01048"/>
    </source>
</evidence>
<keyword evidence="6 9" id="KW-0328">Glycosyltransferase</keyword>
<evidence type="ECO:0000256" key="1">
    <source>
        <dbReference type="ARBA" id="ARBA00005058"/>
    </source>
</evidence>
<evidence type="ECO:0000256" key="5">
    <source>
        <dbReference type="ARBA" id="ARBA00013834"/>
    </source>
</evidence>
<gene>
    <name evidence="12" type="ORF">NYR54_17920</name>
</gene>
<feature type="binding site" evidence="10">
    <location>
        <position position="108"/>
    </location>
    <ligand>
        <name>phosphate</name>
        <dbReference type="ChEBI" id="CHEBI:43474"/>
    </ligand>
</feature>
<dbReference type="PANTHER" id="PTHR11904">
    <property type="entry name" value="METHYLTHIOADENOSINE/PURINE NUCLEOSIDE PHOSPHORYLASE"/>
    <property type="match status" value="1"/>
</dbReference>
<comment type="pathway">
    <text evidence="1 9">Purine metabolism; purine nucleoside salvage.</text>
</comment>
<dbReference type="GO" id="GO:0005737">
    <property type="term" value="C:cytoplasm"/>
    <property type="evidence" value="ECO:0007669"/>
    <property type="project" value="TreeGrafter"/>
</dbReference>
<feature type="binding site" evidence="10">
    <location>
        <position position="185"/>
    </location>
    <ligand>
        <name>a purine D-ribonucleoside</name>
        <dbReference type="ChEBI" id="CHEBI:142355"/>
    </ligand>
</feature>
<dbReference type="NCBIfam" id="TIGR01698">
    <property type="entry name" value="PUNP"/>
    <property type="match status" value="1"/>
</dbReference>
<dbReference type="GO" id="GO:0004731">
    <property type="term" value="F:purine-nucleoside phosphorylase activity"/>
    <property type="evidence" value="ECO:0007669"/>
    <property type="project" value="UniProtKB-EC"/>
</dbReference>